<keyword evidence="2" id="KW-0175">Coiled coil</keyword>
<gene>
    <name evidence="5" type="ORF">ACMD2_04864</name>
</gene>
<feature type="compositionally biased region" description="Polar residues" evidence="3">
    <location>
        <begin position="228"/>
        <end position="238"/>
    </location>
</feature>
<feature type="compositionally biased region" description="Gly residues" evidence="3">
    <location>
        <begin position="369"/>
        <end position="381"/>
    </location>
</feature>
<evidence type="ECO:0000256" key="1">
    <source>
        <dbReference type="ARBA" id="ARBA00005711"/>
    </source>
</evidence>
<feature type="domain" description="Remorin C-terminal" evidence="4">
    <location>
        <begin position="516"/>
        <end position="614"/>
    </location>
</feature>
<feature type="region of interest" description="Disordered" evidence="3">
    <location>
        <begin position="90"/>
        <end position="134"/>
    </location>
</feature>
<evidence type="ECO:0000313" key="6">
    <source>
        <dbReference type="Proteomes" id="UP000092600"/>
    </source>
</evidence>
<sequence>MPSLELGLGLGFREAEGDEEEDEEEEEEGRKKKKAEPQHSRSTVGRRRRRRKRAAEEESFDSAIAYSPNTAPATTRCSFECDRDALLHLAGCERSGGPGPDPDPAKRASFSLPSRDTPTPQIHTHRASTPLNRGAEEGLVHGAGEEEAGETLDAARNTFSQAPGECHNQRFRSEALPVPGKEPLRRRPASLDLNGQGADASVLSPRFVIGGLGGMSKSSTASSRSRSGTFPSPSTPNYNRHGVAVIGYNKGWSSERVPLPANSSRRYASGGLVLPFNNGRALPSKWEDAEKWIFSPVSGDGIGRSSMPPAHHYRRPKSKSGPLGPPGAIGVAYSTASPLAPCFDGGRVGHFTASSPFLAGVLIPGRGGGGVGGSRDGGGGRSSSSNGESCIVPSSTLTSSRDATQAYPFLICFVDEEVENARKAITISPVILKKDVATQMSPEGSPLSSPKERPPFSISAIASPIDELESHFSKLEVRDVEVDDRVTTVTKWSKKQVTRCSDKRSTNIVEWKKKTLEAKDSCWAVTEKEKTISRSKREEAKITAWENLQKAKAEASIRKLEMKLEKKRSSSMDKILGKLRSAQKKAQEMRNAATADQTHHVSNKVSNFRRTGQIGSLSGCFTCHAF</sequence>
<comment type="similarity">
    <text evidence="1">Belongs to the remorin family.</text>
</comment>
<feature type="coiled-coil region" evidence="2">
    <location>
        <begin position="550"/>
        <end position="592"/>
    </location>
</feature>
<organism evidence="5 6">
    <name type="scientific">Ananas comosus</name>
    <name type="common">Pineapple</name>
    <name type="synonym">Ananas ananas</name>
    <dbReference type="NCBI Taxonomy" id="4615"/>
    <lineage>
        <taxon>Eukaryota</taxon>
        <taxon>Viridiplantae</taxon>
        <taxon>Streptophyta</taxon>
        <taxon>Embryophyta</taxon>
        <taxon>Tracheophyta</taxon>
        <taxon>Spermatophyta</taxon>
        <taxon>Magnoliopsida</taxon>
        <taxon>Liliopsida</taxon>
        <taxon>Poales</taxon>
        <taxon>Bromeliaceae</taxon>
        <taxon>Bromelioideae</taxon>
        <taxon>Ananas</taxon>
    </lineage>
</organism>
<dbReference type="STRING" id="4615.A0A199UMX5"/>
<feature type="compositionally biased region" description="Polar residues" evidence="3">
    <location>
        <begin position="111"/>
        <end position="131"/>
    </location>
</feature>
<evidence type="ECO:0000259" key="4">
    <source>
        <dbReference type="Pfam" id="PF03763"/>
    </source>
</evidence>
<dbReference type="PANTHER" id="PTHR31471:SF13">
    <property type="entry name" value="REMORIN FAMILY PROTEIN"/>
    <property type="match status" value="1"/>
</dbReference>
<name>A0A199UMX5_ANACO</name>
<protein>
    <recommendedName>
        <fullName evidence="4">Remorin C-terminal domain-containing protein</fullName>
    </recommendedName>
</protein>
<accession>A0A199UMX5</accession>
<feature type="compositionally biased region" description="Basic residues" evidence="3">
    <location>
        <begin position="44"/>
        <end position="53"/>
    </location>
</feature>
<feature type="region of interest" description="Disordered" evidence="3">
    <location>
        <begin position="214"/>
        <end position="241"/>
    </location>
</feature>
<evidence type="ECO:0000256" key="3">
    <source>
        <dbReference type="SAM" id="MobiDB-lite"/>
    </source>
</evidence>
<dbReference type="AlphaFoldDB" id="A0A199UMX5"/>
<dbReference type="Pfam" id="PF03763">
    <property type="entry name" value="Remorin_C"/>
    <property type="match status" value="1"/>
</dbReference>
<feature type="region of interest" description="Disordered" evidence="3">
    <location>
        <begin position="369"/>
        <end position="397"/>
    </location>
</feature>
<reference evidence="5 6" key="1">
    <citation type="journal article" date="2016" name="DNA Res.">
        <title>The draft genome of MD-2 pineapple using hybrid error correction of long reads.</title>
        <authorList>
            <person name="Redwan R.M."/>
            <person name="Saidin A."/>
            <person name="Kumar S.V."/>
        </authorList>
    </citation>
    <scope>NUCLEOTIDE SEQUENCE [LARGE SCALE GENOMIC DNA]</scope>
    <source>
        <strain evidence="6">cv. MD2</strain>
        <tissue evidence="5">Leaf</tissue>
    </source>
</reference>
<feature type="compositionally biased region" description="Low complexity" evidence="3">
    <location>
        <begin position="216"/>
        <end position="227"/>
    </location>
</feature>
<dbReference type="InterPro" id="IPR005516">
    <property type="entry name" value="Remorin_C"/>
</dbReference>
<dbReference type="PANTHER" id="PTHR31471">
    <property type="entry name" value="OS02G0116800 PROTEIN"/>
    <property type="match status" value="1"/>
</dbReference>
<proteinExistence type="inferred from homology"/>
<feature type="compositionally biased region" description="Acidic residues" evidence="3">
    <location>
        <begin position="16"/>
        <end position="27"/>
    </location>
</feature>
<feature type="region of interest" description="Disordered" evidence="3">
    <location>
        <begin position="1"/>
        <end position="75"/>
    </location>
</feature>
<evidence type="ECO:0000313" key="5">
    <source>
        <dbReference type="EMBL" id="OAY66016.1"/>
    </source>
</evidence>
<feature type="region of interest" description="Disordered" evidence="3">
    <location>
        <begin position="300"/>
        <end position="326"/>
    </location>
</feature>
<dbReference type="Proteomes" id="UP000092600">
    <property type="component" value="Unassembled WGS sequence"/>
</dbReference>
<comment type="caution">
    <text evidence="5">The sequence shown here is derived from an EMBL/GenBank/DDBJ whole genome shotgun (WGS) entry which is preliminary data.</text>
</comment>
<dbReference type="EMBL" id="LSRQ01006554">
    <property type="protein sequence ID" value="OAY66016.1"/>
    <property type="molecule type" value="Genomic_DNA"/>
</dbReference>
<evidence type="ECO:0000256" key="2">
    <source>
        <dbReference type="SAM" id="Coils"/>
    </source>
</evidence>